<reference evidence="1 2" key="1">
    <citation type="submission" date="2020-02" db="EMBL/GenBank/DDBJ databases">
        <title>Albibacoteraceae fam. nov., the first described family within the subdivision 4 Verrucomicrobia.</title>
        <authorList>
            <person name="Xi F."/>
        </authorList>
    </citation>
    <scope>NUCLEOTIDE SEQUENCE [LARGE SCALE GENOMIC DNA]</scope>
    <source>
        <strain evidence="1 2">CK1056</strain>
    </source>
</reference>
<protein>
    <recommendedName>
        <fullName evidence="3">Lipoprotein</fullName>
    </recommendedName>
</protein>
<sequence length="127" mass="14349">MKIHSILIIFNIILLSGCTSAYNIFIETKDNTPVSIMSERISKHYSDIGFSVSGKADSTLFTLGQWYSKGHAGIHHAERENRLWIWIMPPPQSDSAIEILHDVQAIIDAEFPEANIRVVESRSPDLR</sequence>
<proteinExistence type="predicted"/>
<name>A0A6B2M0S4_9BACT</name>
<organism evidence="1 2">
    <name type="scientific">Oceanipulchritudo coccoides</name>
    <dbReference type="NCBI Taxonomy" id="2706888"/>
    <lineage>
        <taxon>Bacteria</taxon>
        <taxon>Pseudomonadati</taxon>
        <taxon>Verrucomicrobiota</taxon>
        <taxon>Opitutia</taxon>
        <taxon>Puniceicoccales</taxon>
        <taxon>Oceanipulchritudinaceae</taxon>
        <taxon>Oceanipulchritudo</taxon>
    </lineage>
</organism>
<accession>A0A6B2M0S4</accession>
<dbReference type="RefSeq" id="WP_163963356.1">
    <property type="nucleotide sequence ID" value="NZ_JAAGNX010000002.1"/>
</dbReference>
<comment type="caution">
    <text evidence="1">The sequence shown here is derived from an EMBL/GenBank/DDBJ whole genome shotgun (WGS) entry which is preliminary data.</text>
</comment>
<dbReference type="Proteomes" id="UP000478417">
    <property type="component" value="Unassembled WGS sequence"/>
</dbReference>
<keyword evidence="2" id="KW-1185">Reference proteome</keyword>
<evidence type="ECO:0000313" key="2">
    <source>
        <dbReference type="Proteomes" id="UP000478417"/>
    </source>
</evidence>
<gene>
    <name evidence="1" type="ORF">G0Q06_05605</name>
</gene>
<dbReference type="AlphaFoldDB" id="A0A6B2M0S4"/>
<evidence type="ECO:0000313" key="1">
    <source>
        <dbReference type="EMBL" id="NDV61919.1"/>
    </source>
</evidence>
<dbReference type="EMBL" id="JAAGNX010000002">
    <property type="protein sequence ID" value="NDV61919.1"/>
    <property type="molecule type" value="Genomic_DNA"/>
</dbReference>
<dbReference type="PROSITE" id="PS51257">
    <property type="entry name" value="PROKAR_LIPOPROTEIN"/>
    <property type="match status" value="1"/>
</dbReference>
<evidence type="ECO:0008006" key="3">
    <source>
        <dbReference type="Google" id="ProtNLM"/>
    </source>
</evidence>